<evidence type="ECO:0000313" key="5">
    <source>
        <dbReference type="Proteomes" id="UP001150830"/>
    </source>
</evidence>
<dbReference type="Pfam" id="PF13561">
    <property type="entry name" value="adh_short_C2"/>
    <property type="match status" value="1"/>
</dbReference>
<dbReference type="InterPro" id="IPR057326">
    <property type="entry name" value="KR_dom"/>
</dbReference>
<dbReference type="FunFam" id="3.40.50.720:FF:000084">
    <property type="entry name" value="Short-chain dehydrogenase reductase"/>
    <property type="match status" value="1"/>
</dbReference>
<dbReference type="PRINTS" id="PR00081">
    <property type="entry name" value="GDHRDH"/>
</dbReference>
<feature type="domain" description="Ketoreductase" evidence="3">
    <location>
        <begin position="16"/>
        <end position="193"/>
    </location>
</feature>
<dbReference type="AlphaFoldDB" id="A0A9X3EGU8"/>
<dbReference type="SUPFAM" id="SSF51735">
    <property type="entry name" value="NAD(P)-binding Rossmann-fold domains"/>
    <property type="match status" value="1"/>
</dbReference>
<evidence type="ECO:0000259" key="3">
    <source>
        <dbReference type="SMART" id="SM00822"/>
    </source>
</evidence>
<dbReference type="CDD" id="cd05233">
    <property type="entry name" value="SDR_c"/>
    <property type="match status" value="1"/>
</dbReference>
<sequence>MSQSTGKVYPKTHAGRVALITGAAGALGSHFARRLAEAGCDLALTDIRIPEETIESLTHTGVRVYADAVDLADANAVRRFAEGVLNHFGHCDILVNNAAYMPLVPFAELTLEEFRRFEAINVESALVLAQTLSPVMKERGYGRIVQIGSSTTGDPRPGFAAYITTKMAGIGLVRALAAEFGNSGITVNAIHPGLTATESSRKHLPQALFDAVKDLQLIKRTEVPEDLVGVLAFLTSEEAGFITGQALNVDGGTQF</sequence>
<keyword evidence="2" id="KW-0560">Oxidoreductase</keyword>
<comment type="caution">
    <text evidence="4">The sequence shown here is derived from an EMBL/GenBank/DDBJ whole genome shotgun (WGS) entry which is preliminary data.</text>
</comment>
<dbReference type="InterPro" id="IPR002347">
    <property type="entry name" value="SDR_fam"/>
</dbReference>
<evidence type="ECO:0000256" key="1">
    <source>
        <dbReference type="ARBA" id="ARBA00006484"/>
    </source>
</evidence>
<dbReference type="GO" id="GO:0016491">
    <property type="term" value="F:oxidoreductase activity"/>
    <property type="evidence" value="ECO:0007669"/>
    <property type="project" value="UniProtKB-KW"/>
</dbReference>
<accession>A0A9X3EGU8</accession>
<organism evidence="4 5">
    <name type="scientific">Parathalassolituus penaei</name>
    <dbReference type="NCBI Taxonomy" id="2997323"/>
    <lineage>
        <taxon>Bacteria</taxon>
        <taxon>Pseudomonadati</taxon>
        <taxon>Pseudomonadota</taxon>
        <taxon>Gammaproteobacteria</taxon>
        <taxon>Oceanospirillales</taxon>
        <taxon>Oceanospirillaceae</taxon>
        <taxon>Parathalassolituus</taxon>
    </lineage>
</organism>
<dbReference type="Gene3D" id="3.40.50.720">
    <property type="entry name" value="NAD(P)-binding Rossmann-like Domain"/>
    <property type="match status" value="1"/>
</dbReference>
<evidence type="ECO:0000256" key="2">
    <source>
        <dbReference type="ARBA" id="ARBA00023002"/>
    </source>
</evidence>
<gene>
    <name evidence="4" type="ORF">OUO13_19085</name>
</gene>
<dbReference type="InterPro" id="IPR036291">
    <property type="entry name" value="NAD(P)-bd_dom_sf"/>
</dbReference>
<reference evidence="4" key="1">
    <citation type="submission" date="2022-11" db="EMBL/GenBank/DDBJ databases">
        <title>Parathalassolutuus dongxingensis gen. nov., sp. nov., a novel member of family Oceanospirillaceae isolated from a coastal shrimp pond in Guangxi, China.</title>
        <authorList>
            <person name="Chen H."/>
        </authorList>
    </citation>
    <scope>NUCLEOTIDE SEQUENCE</scope>
    <source>
        <strain evidence="4">G-43</strain>
    </source>
</reference>
<dbReference type="PANTHER" id="PTHR43639">
    <property type="entry name" value="OXIDOREDUCTASE, SHORT-CHAIN DEHYDROGENASE/REDUCTASE FAMILY (AFU_ORTHOLOGUE AFUA_5G02870)"/>
    <property type="match status" value="1"/>
</dbReference>
<comment type="similarity">
    <text evidence="1">Belongs to the short-chain dehydrogenases/reductases (SDR) family.</text>
</comment>
<dbReference type="PANTHER" id="PTHR43639:SF1">
    <property type="entry name" value="SHORT-CHAIN DEHYDROGENASE_REDUCTASE FAMILY PROTEIN"/>
    <property type="match status" value="1"/>
</dbReference>
<dbReference type="Proteomes" id="UP001150830">
    <property type="component" value="Unassembled WGS sequence"/>
</dbReference>
<dbReference type="RefSeq" id="WP_283175491.1">
    <property type="nucleotide sequence ID" value="NZ_JAPNOA010000059.1"/>
</dbReference>
<evidence type="ECO:0000313" key="4">
    <source>
        <dbReference type="EMBL" id="MCY0967289.1"/>
    </source>
</evidence>
<proteinExistence type="inferred from homology"/>
<protein>
    <submittedName>
        <fullName evidence="4">SDR family NAD(P)-dependent oxidoreductase</fullName>
    </submittedName>
</protein>
<dbReference type="SMART" id="SM00822">
    <property type="entry name" value="PKS_KR"/>
    <property type="match status" value="1"/>
</dbReference>
<dbReference type="PRINTS" id="PR00080">
    <property type="entry name" value="SDRFAMILY"/>
</dbReference>
<name>A0A9X3EGU8_9GAMM</name>
<dbReference type="EMBL" id="JAPNOA010000059">
    <property type="protein sequence ID" value="MCY0967289.1"/>
    <property type="molecule type" value="Genomic_DNA"/>
</dbReference>
<keyword evidence="5" id="KW-1185">Reference proteome</keyword>